<accession>A0A9X2XV81</accession>
<dbReference type="InterPro" id="IPR011990">
    <property type="entry name" value="TPR-like_helical_dom_sf"/>
</dbReference>
<evidence type="ECO:0000256" key="3">
    <source>
        <dbReference type="ARBA" id="ARBA00022553"/>
    </source>
</evidence>
<keyword evidence="4" id="KW-0175">Coiled coil</keyword>
<dbReference type="SMART" id="SM00388">
    <property type="entry name" value="HisKA"/>
    <property type="match status" value="1"/>
</dbReference>
<evidence type="ECO:0000256" key="2">
    <source>
        <dbReference type="ARBA" id="ARBA00012438"/>
    </source>
</evidence>
<keyword evidence="3" id="KW-0597">Phosphoprotein</keyword>
<reference evidence="8" key="1">
    <citation type="submission" date="2022-09" db="EMBL/GenBank/DDBJ databases">
        <authorList>
            <person name="Yuan C."/>
            <person name="Ke Z."/>
        </authorList>
    </citation>
    <scope>NUCLEOTIDE SEQUENCE</scope>
    <source>
        <strain evidence="8">LB-8</strain>
    </source>
</reference>
<dbReference type="InterPro" id="IPR003594">
    <property type="entry name" value="HATPase_dom"/>
</dbReference>
<dbReference type="GO" id="GO:0000155">
    <property type="term" value="F:phosphorelay sensor kinase activity"/>
    <property type="evidence" value="ECO:0007669"/>
    <property type="project" value="InterPro"/>
</dbReference>
<evidence type="ECO:0000256" key="6">
    <source>
        <dbReference type="SAM" id="SignalP"/>
    </source>
</evidence>
<feature type="domain" description="Histidine kinase" evidence="7">
    <location>
        <begin position="432"/>
        <end position="673"/>
    </location>
</feature>
<dbReference type="InterPro" id="IPR005467">
    <property type="entry name" value="His_kinase_dom"/>
</dbReference>
<dbReference type="PANTHER" id="PTHR43065">
    <property type="entry name" value="SENSOR HISTIDINE KINASE"/>
    <property type="match status" value="1"/>
</dbReference>
<feature type="signal peptide" evidence="6">
    <location>
        <begin position="1"/>
        <end position="23"/>
    </location>
</feature>
<dbReference type="InterPro" id="IPR019734">
    <property type="entry name" value="TPR_rpt"/>
</dbReference>
<name>A0A9X2XV81_9BACT</name>
<dbReference type="Proteomes" id="UP001155483">
    <property type="component" value="Unassembled WGS sequence"/>
</dbReference>
<dbReference type="SUPFAM" id="SSF55874">
    <property type="entry name" value="ATPase domain of HSP90 chaperone/DNA topoisomerase II/histidine kinase"/>
    <property type="match status" value="1"/>
</dbReference>
<dbReference type="SUPFAM" id="SSF47384">
    <property type="entry name" value="Homodimeric domain of signal transducing histidine kinase"/>
    <property type="match status" value="1"/>
</dbReference>
<evidence type="ECO:0000313" key="8">
    <source>
        <dbReference type="EMBL" id="MCU7549919.1"/>
    </source>
</evidence>
<feature type="coiled-coil region" evidence="4">
    <location>
        <begin position="393"/>
        <end position="420"/>
    </location>
</feature>
<proteinExistence type="predicted"/>
<comment type="catalytic activity">
    <reaction evidence="1">
        <text>ATP + protein L-histidine = ADP + protein N-phospho-L-histidine.</text>
        <dbReference type="EC" id="2.7.13.3"/>
    </reaction>
</comment>
<evidence type="ECO:0000313" key="9">
    <source>
        <dbReference type="Proteomes" id="UP001155483"/>
    </source>
</evidence>
<dbReference type="AlphaFoldDB" id="A0A9X2XV81"/>
<feature type="transmembrane region" description="Helical" evidence="5">
    <location>
        <begin position="357"/>
        <end position="376"/>
    </location>
</feature>
<dbReference type="InterPro" id="IPR036097">
    <property type="entry name" value="HisK_dim/P_sf"/>
</dbReference>
<dbReference type="EC" id="2.7.13.3" evidence="2"/>
<evidence type="ECO:0000256" key="4">
    <source>
        <dbReference type="SAM" id="Coils"/>
    </source>
</evidence>
<evidence type="ECO:0000259" key="7">
    <source>
        <dbReference type="PROSITE" id="PS50109"/>
    </source>
</evidence>
<evidence type="ECO:0000256" key="1">
    <source>
        <dbReference type="ARBA" id="ARBA00000085"/>
    </source>
</evidence>
<dbReference type="PRINTS" id="PR00344">
    <property type="entry name" value="BCTRLSENSOR"/>
</dbReference>
<protein>
    <recommendedName>
        <fullName evidence="2">histidine kinase</fullName>
        <ecNumber evidence="2">2.7.13.3</ecNumber>
    </recommendedName>
</protein>
<evidence type="ECO:0000256" key="5">
    <source>
        <dbReference type="SAM" id="Phobius"/>
    </source>
</evidence>
<gene>
    <name evidence="8" type="ORF">OCK74_12375</name>
</gene>
<dbReference type="SMART" id="SM00387">
    <property type="entry name" value="HATPase_c"/>
    <property type="match status" value="1"/>
</dbReference>
<dbReference type="Gene3D" id="1.25.40.10">
    <property type="entry name" value="Tetratricopeptide repeat domain"/>
    <property type="match status" value="1"/>
</dbReference>
<keyword evidence="9" id="KW-1185">Reference proteome</keyword>
<dbReference type="EMBL" id="JAOTIF010000008">
    <property type="protein sequence ID" value="MCU7549919.1"/>
    <property type="molecule type" value="Genomic_DNA"/>
</dbReference>
<dbReference type="RefSeq" id="WP_279297358.1">
    <property type="nucleotide sequence ID" value="NZ_JAOTIF010000008.1"/>
</dbReference>
<keyword evidence="5" id="KW-0472">Membrane</keyword>
<dbReference type="PROSITE" id="PS50109">
    <property type="entry name" value="HIS_KIN"/>
    <property type="match status" value="1"/>
</dbReference>
<dbReference type="Pfam" id="PF13424">
    <property type="entry name" value="TPR_12"/>
    <property type="match status" value="2"/>
</dbReference>
<keyword evidence="6" id="KW-0732">Signal</keyword>
<dbReference type="Pfam" id="PF02518">
    <property type="entry name" value="HATPase_c"/>
    <property type="match status" value="1"/>
</dbReference>
<keyword evidence="5" id="KW-0812">Transmembrane</keyword>
<dbReference type="InterPro" id="IPR004358">
    <property type="entry name" value="Sig_transdc_His_kin-like_C"/>
</dbReference>
<dbReference type="Gene3D" id="1.10.287.130">
    <property type="match status" value="1"/>
</dbReference>
<dbReference type="SMART" id="SM00028">
    <property type="entry name" value="TPR"/>
    <property type="match status" value="6"/>
</dbReference>
<reference evidence="8" key="2">
    <citation type="submission" date="2023-04" db="EMBL/GenBank/DDBJ databases">
        <title>Paracnuella aquatica gen. nov., sp. nov., a member of the family Chitinophagaceae isolated from a hot spring.</title>
        <authorList>
            <person name="Wang C."/>
        </authorList>
    </citation>
    <scope>NUCLEOTIDE SEQUENCE</scope>
    <source>
        <strain evidence="8">LB-8</strain>
    </source>
</reference>
<dbReference type="PANTHER" id="PTHR43065:SF42">
    <property type="entry name" value="TWO-COMPONENT SENSOR PPRA"/>
    <property type="match status" value="1"/>
</dbReference>
<dbReference type="SUPFAM" id="SSF48452">
    <property type="entry name" value="TPR-like"/>
    <property type="match status" value="2"/>
</dbReference>
<dbReference type="Gene3D" id="3.30.565.10">
    <property type="entry name" value="Histidine kinase-like ATPase, C-terminal domain"/>
    <property type="match status" value="1"/>
</dbReference>
<sequence>MFYRKAHTIFLGCFWFMISSVFAQEQKVADSLAVIYQHNTLTGKAKFELLRDLSFNEVRDLKKGLQYAEELIHLSEQTGNQTFLRVGYFLKGTKLRFFGQLDEALEAYIKSAEIARKTNNLKAEGETYGAIADIYTVANNHPNAMHYYHKAITTLRQSKGDSISLASYLSNAGDAYLKAKKYDSALSYFNEAKVIFDQAHYQSGIGYSLGGIGMVYANLGQNQLAEKNINEAIGILEQAQDYYPICIYLISMADVYMTKGDHQTALNYTLRSLRLAEQHGLKEQVASASLKLSELYERAGNTSEAFLYYKKHIAYRDSINNLNTVQRLADLRTNYEVSQKQREVDMLNQQKRNRQKLNIALGVILGLTIIIIGILLKNNRDKQKAYQILDLQKQETDRHRVQAEQTLDELQLTQRQLIQSAKMASLGELTAGIAHEIQNPLNFVNNFSEVSVELLEELRELTAHPLTDADKAKADEIIKSIADSLGKIGYHGKRADSIIKGMLQHSRASTGKKEPTDINALAEECLRLSYHGLRAKDKAFNANYTTDFDESIGKMDVVPQDIGRVLLNLYNNAFYAVNEKKKQGDVAYVPLVSVSTKRVGRKVELSVKDNGTGISQGAMEKIFQPFFTTKPTGHGTGLGLSLSYDIVKAHGGELKVNTQEGAFTEFVIQLPGK</sequence>
<dbReference type="InterPro" id="IPR003661">
    <property type="entry name" value="HisK_dim/P_dom"/>
</dbReference>
<organism evidence="8 9">
    <name type="scientific">Paraflavisolibacter caeni</name>
    <dbReference type="NCBI Taxonomy" id="2982496"/>
    <lineage>
        <taxon>Bacteria</taxon>
        <taxon>Pseudomonadati</taxon>
        <taxon>Bacteroidota</taxon>
        <taxon>Chitinophagia</taxon>
        <taxon>Chitinophagales</taxon>
        <taxon>Chitinophagaceae</taxon>
        <taxon>Paraflavisolibacter</taxon>
    </lineage>
</organism>
<keyword evidence="5" id="KW-1133">Transmembrane helix</keyword>
<comment type="caution">
    <text evidence="8">The sequence shown here is derived from an EMBL/GenBank/DDBJ whole genome shotgun (WGS) entry which is preliminary data.</text>
</comment>
<dbReference type="InterPro" id="IPR036890">
    <property type="entry name" value="HATPase_C_sf"/>
</dbReference>
<dbReference type="CDD" id="cd00082">
    <property type="entry name" value="HisKA"/>
    <property type="match status" value="1"/>
</dbReference>
<feature type="chain" id="PRO_5040757503" description="histidine kinase" evidence="6">
    <location>
        <begin position="24"/>
        <end position="673"/>
    </location>
</feature>